<accession>Q1JZ76</accession>
<keyword evidence="5 9" id="KW-0812">Transmembrane</keyword>
<keyword evidence="12" id="KW-1185">Reference proteome</keyword>
<evidence type="ECO:0000256" key="4">
    <source>
        <dbReference type="ARBA" id="ARBA00022519"/>
    </source>
</evidence>
<gene>
    <name evidence="11" type="ORF">Dace_1553</name>
</gene>
<protein>
    <submittedName>
        <fullName evidence="11">Tripartite ATP-independent periplasmic transporter, DctQ component</fullName>
    </submittedName>
</protein>
<feature type="domain" description="Tripartite ATP-independent periplasmic transporters DctQ component" evidence="10">
    <location>
        <begin position="31"/>
        <end position="157"/>
    </location>
</feature>
<evidence type="ECO:0000256" key="9">
    <source>
        <dbReference type="SAM" id="Phobius"/>
    </source>
</evidence>
<comment type="subcellular location">
    <subcellularLocation>
        <location evidence="1">Cell inner membrane</location>
        <topology evidence="1">Multi-pass membrane protein</topology>
    </subcellularLocation>
</comment>
<dbReference type="AlphaFoldDB" id="Q1JZ76"/>
<dbReference type="OrthoDB" id="5430717at2"/>
<reference evidence="11" key="1">
    <citation type="submission" date="2006-05" db="EMBL/GenBank/DDBJ databases">
        <title>Annotation of the draft genome assembly of Desulfuromonas acetoxidans DSM 684.</title>
        <authorList>
            <consortium name="US DOE Joint Genome Institute (JGI-ORNL)"/>
            <person name="Larimer F."/>
            <person name="Land M."/>
            <person name="Hauser L."/>
        </authorList>
    </citation>
    <scope>NUCLEOTIDE SEQUENCE [LARGE SCALE GENOMIC DNA]</scope>
    <source>
        <strain evidence="11">DSM 684</strain>
    </source>
</reference>
<evidence type="ECO:0000313" key="11">
    <source>
        <dbReference type="EMBL" id="EAT15691.1"/>
    </source>
</evidence>
<keyword evidence="2" id="KW-0813">Transport</keyword>
<keyword evidence="4" id="KW-0997">Cell inner membrane</keyword>
<dbReference type="GO" id="GO:0015740">
    <property type="term" value="P:C4-dicarboxylate transport"/>
    <property type="evidence" value="ECO:0007669"/>
    <property type="project" value="TreeGrafter"/>
</dbReference>
<evidence type="ECO:0000256" key="5">
    <source>
        <dbReference type="ARBA" id="ARBA00022692"/>
    </source>
</evidence>
<dbReference type="PANTHER" id="PTHR35011:SF2">
    <property type="entry name" value="2,3-DIKETO-L-GULONATE TRAP TRANSPORTER SMALL PERMEASE PROTEIN YIAM"/>
    <property type="match status" value="1"/>
</dbReference>
<evidence type="ECO:0000256" key="7">
    <source>
        <dbReference type="ARBA" id="ARBA00023136"/>
    </source>
</evidence>
<reference evidence="11" key="2">
    <citation type="submission" date="2006-05" db="EMBL/GenBank/DDBJ databases">
        <title>Sequencing of the draft genome and assembly of Desulfuromonas acetoxidans DSM 684.</title>
        <authorList>
            <consortium name="US DOE Joint Genome Institute (JGI-PGF)"/>
            <person name="Copeland A."/>
            <person name="Lucas S."/>
            <person name="Lapidus A."/>
            <person name="Barry K."/>
            <person name="Detter J.C."/>
            <person name="Glavina del Rio T."/>
            <person name="Hammon N."/>
            <person name="Israni S."/>
            <person name="Dalin E."/>
            <person name="Tice H."/>
            <person name="Bruce D."/>
            <person name="Pitluck S."/>
            <person name="Richardson P."/>
        </authorList>
    </citation>
    <scope>NUCLEOTIDE SEQUENCE [LARGE SCALE GENOMIC DNA]</scope>
    <source>
        <strain evidence="11">DSM 684</strain>
    </source>
</reference>
<sequence length="172" mass="19579">MLKKLFRRIDAAFSFVEDWSLLIVVAVALLSGLLNIILRKATPYSLYWSDEVIRKAIFFCTYIGCSAAIKQRALIRIDAVPQIIPVSRKFFNVINHLSVLVFSGMLTWLGWKMMVEVRADEFATTATLQIPEWYFYAILPIVGVMMFIRTVMLLTEDVFNLSGDDTQEAANG</sequence>
<dbReference type="GO" id="GO:0022857">
    <property type="term" value="F:transmembrane transporter activity"/>
    <property type="evidence" value="ECO:0007669"/>
    <property type="project" value="TreeGrafter"/>
</dbReference>
<evidence type="ECO:0000259" key="10">
    <source>
        <dbReference type="Pfam" id="PF04290"/>
    </source>
</evidence>
<organism evidence="11 12">
    <name type="scientific">Desulfuromonas acetoxidans (strain DSM 684 / 11070)</name>
    <dbReference type="NCBI Taxonomy" id="281689"/>
    <lineage>
        <taxon>Bacteria</taxon>
        <taxon>Pseudomonadati</taxon>
        <taxon>Thermodesulfobacteriota</taxon>
        <taxon>Desulfuromonadia</taxon>
        <taxon>Desulfuromonadales</taxon>
        <taxon>Desulfuromonadaceae</taxon>
        <taxon>Desulfuromonas</taxon>
    </lineage>
</organism>
<dbReference type="GO" id="GO:0005886">
    <property type="term" value="C:plasma membrane"/>
    <property type="evidence" value="ECO:0007669"/>
    <property type="project" value="UniProtKB-SubCell"/>
</dbReference>
<evidence type="ECO:0000256" key="6">
    <source>
        <dbReference type="ARBA" id="ARBA00022989"/>
    </source>
</evidence>
<proteinExistence type="inferred from homology"/>
<feature type="transmembrane region" description="Helical" evidence="9">
    <location>
        <begin position="52"/>
        <end position="69"/>
    </location>
</feature>
<dbReference type="InterPro" id="IPR055348">
    <property type="entry name" value="DctQ"/>
</dbReference>
<feature type="transmembrane region" description="Helical" evidence="9">
    <location>
        <begin position="133"/>
        <end position="154"/>
    </location>
</feature>
<keyword evidence="3" id="KW-1003">Cell membrane</keyword>
<keyword evidence="7 9" id="KW-0472">Membrane</keyword>
<dbReference type="Proteomes" id="UP000005695">
    <property type="component" value="Unassembled WGS sequence"/>
</dbReference>
<evidence type="ECO:0000256" key="1">
    <source>
        <dbReference type="ARBA" id="ARBA00004429"/>
    </source>
</evidence>
<dbReference type="Pfam" id="PF04290">
    <property type="entry name" value="DctQ"/>
    <property type="match status" value="1"/>
</dbReference>
<dbReference type="RefSeq" id="WP_006000690.1">
    <property type="nucleotide sequence ID" value="NZ_AAEW02000009.1"/>
</dbReference>
<evidence type="ECO:0000256" key="2">
    <source>
        <dbReference type="ARBA" id="ARBA00022448"/>
    </source>
</evidence>
<keyword evidence="6 9" id="KW-1133">Transmembrane helix</keyword>
<name>Q1JZ76_DESA6</name>
<evidence type="ECO:0000256" key="3">
    <source>
        <dbReference type="ARBA" id="ARBA00022475"/>
    </source>
</evidence>
<evidence type="ECO:0000256" key="8">
    <source>
        <dbReference type="ARBA" id="ARBA00038436"/>
    </source>
</evidence>
<evidence type="ECO:0000313" key="12">
    <source>
        <dbReference type="Proteomes" id="UP000005695"/>
    </source>
</evidence>
<dbReference type="EMBL" id="AAEW02000009">
    <property type="protein sequence ID" value="EAT15691.1"/>
    <property type="molecule type" value="Genomic_DNA"/>
</dbReference>
<dbReference type="InterPro" id="IPR007387">
    <property type="entry name" value="TRAP_DctQ"/>
</dbReference>
<dbReference type="PANTHER" id="PTHR35011">
    <property type="entry name" value="2,3-DIKETO-L-GULONATE TRAP TRANSPORTER SMALL PERMEASE PROTEIN YIAM"/>
    <property type="match status" value="1"/>
</dbReference>
<comment type="caution">
    <text evidence="11">The sequence shown here is derived from an EMBL/GenBank/DDBJ whole genome shotgun (WGS) entry which is preliminary data.</text>
</comment>
<feature type="transmembrane region" description="Helical" evidence="9">
    <location>
        <begin position="90"/>
        <end position="111"/>
    </location>
</feature>
<comment type="similarity">
    <text evidence="8">Belongs to the TRAP transporter small permease family.</text>
</comment>
<feature type="transmembrane region" description="Helical" evidence="9">
    <location>
        <begin position="21"/>
        <end position="40"/>
    </location>
</feature>